<organism evidence="1 4">
    <name type="scientific">Kluyvera intermedia</name>
    <name type="common">Enterobacter intermedius</name>
    <dbReference type="NCBI Taxonomy" id="61648"/>
    <lineage>
        <taxon>Bacteria</taxon>
        <taxon>Pseudomonadati</taxon>
        <taxon>Pseudomonadota</taxon>
        <taxon>Gammaproteobacteria</taxon>
        <taxon>Enterobacterales</taxon>
        <taxon>Enterobacteriaceae</taxon>
        <taxon>Kluyvera</taxon>
    </lineage>
</organism>
<proteinExistence type="predicted"/>
<evidence type="ECO:0000313" key="2">
    <source>
        <dbReference type="EMBL" id="ORJ50147.1"/>
    </source>
</evidence>
<dbReference type="PANTHER" id="PTHR34319:SF7">
    <property type="entry name" value="HNH ENDONUCLEASE DOMAIN-CONTAINING PROTEIN"/>
    <property type="match status" value="1"/>
</dbReference>
<dbReference type="EMBL" id="MWPR01000015">
    <property type="protein sequence ID" value="ORJ50147.1"/>
    <property type="molecule type" value="Genomic_DNA"/>
</dbReference>
<dbReference type="Pfam" id="PF05638">
    <property type="entry name" value="T6SS_HCP"/>
    <property type="match status" value="1"/>
</dbReference>
<dbReference type="SUPFAM" id="SSF141452">
    <property type="entry name" value="Hcp1-like"/>
    <property type="match status" value="1"/>
</dbReference>
<dbReference type="PANTHER" id="PTHR34319">
    <property type="entry name" value="MAJOR EXPORTED PROTEIN"/>
    <property type="match status" value="1"/>
</dbReference>
<dbReference type="RefSeq" id="WP_047372794.1">
    <property type="nucleotide sequence ID" value="NZ_CABMNU010000005.1"/>
</dbReference>
<reference evidence="2 3" key="1">
    <citation type="submission" date="2017-02" db="EMBL/GenBank/DDBJ databases">
        <title>Draft genome sequence of a Kluyvera intermedia isolate from a patient with a pancreatic abscess.</title>
        <authorList>
            <person name="Thele R."/>
        </authorList>
    </citation>
    <scope>NUCLEOTIDE SEQUENCE [LARGE SCALE GENOMIC DNA]</scope>
    <source>
        <strain evidence="2 3">FOSA7093</strain>
    </source>
</reference>
<dbReference type="InterPro" id="IPR052947">
    <property type="entry name" value="T6SS_Hcp1_domain"/>
</dbReference>
<accession>A0A9P3T5Q3</accession>
<evidence type="ECO:0000313" key="1">
    <source>
        <dbReference type="EMBL" id="HAT3580714.1"/>
    </source>
</evidence>
<dbReference type="InterPro" id="IPR036624">
    <property type="entry name" value="Hcp1-lik_sf"/>
</dbReference>
<evidence type="ECO:0000313" key="4">
    <source>
        <dbReference type="Proteomes" id="UP000867740"/>
    </source>
</evidence>
<name>A0A9P3T5Q3_KLUIN</name>
<reference evidence="1" key="2">
    <citation type="journal article" date="2018" name="Genome Biol.">
        <title>SKESA: strategic k-mer extension for scrupulous assemblies.</title>
        <authorList>
            <person name="Souvorov A."/>
            <person name="Agarwala R."/>
            <person name="Lipman D.J."/>
        </authorList>
    </citation>
    <scope>NUCLEOTIDE SEQUENCE</scope>
    <source>
        <strain evidence="1">CAVp300</strain>
    </source>
</reference>
<comment type="caution">
    <text evidence="1">The sequence shown here is derived from an EMBL/GenBank/DDBJ whole genome shotgun (WGS) entry which is preliminary data.</text>
</comment>
<reference evidence="1" key="3">
    <citation type="submission" date="2020-10" db="EMBL/GenBank/DDBJ databases">
        <authorList>
            <consortium name="NCBI Pathogen Detection Project"/>
        </authorList>
    </citation>
    <scope>NUCLEOTIDE SEQUENCE</scope>
    <source>
        <strain evidence="1">CAVp300</strain>
    </source>
</reference>
<keyword evidence="3" id="KW-1185">Reference proteome</keyword>
<dbReference type="Proteomes" id="UP000192521">
    <property type="component" value="Unassembled WGS sequence"/>
</dbReference>
<dbReference type="AlphaFoldDB" id="A0A9P3T5Q3"/>
<dbReference type="Gene3D" id="2.30.110.20">
    <property type="entry name" value="Hcp1-like"/>
    <property type="match status" value="1"/>
</dbReference>
<evidence type="ECO:0000313" key="3">
    <source>
        <dbReference type="Proteomes" id="UP000192521"/>
    </source>
</evidence>
<sequence length="159" mass="18345">MANIIYLSLQGSQQGLISEGCSTQKSIGNSYQLMHEDEIFIYELTSEITREQNVLMQPVEIRKPIDKSTPLLANAISKNEELECLFNFYRSSRGGGMEHYFQLKLVKAKINHIRFYYPNSLTHNDSQPQESVSFVYESVVWEHVAAGTSAWSLWEERIF</sequence>
<dbReference type="InterPro" id="IPR008514">
    <property type="entry name" value="T6SS_Hcp"/>
</dbReference>
<dbReference type="Proteomes" id="UP000867740">
    <property type="component" value="Unassembled WGS sequence"/>
</dbReference>
<dbReference type="EMBL" id="DACSUM010000005">
    <property type="protein sequence ID" value="HAT3580714.1"/>
    <property type="molecule type" value="Genomic_DNA"/>
</dbReference>
<dbReference type="NCBIfam" id="TIGR03344">
    <property type="entry name" value="VI_effect_Hcp1"/>
    <property type="match status" value="1"/>
</dbReference>
<dbReference type="OrthoDB" id="6004892at2"/>
<gene>
    <name evidence="2" type="ORF">B2M27_12190</name>
    <name evidence="1" type="ORF">I8531_000975</name>
</gene>
<protein>
    <submittedName>
        <fullName evidence="1">Hcp family type VI secretion system effector</fullName>
    </submittedName>
    <submittedName>
        <fullName evidence="2">Hcp1 family type VI secretion system effector</fullName>
    </submittedName>
</protein>